<evidence type="ECO:0000256" key="3">
    <source>
        <dbReference type="ARBA" id="ARBA00022475"/>
    </source>
</evidence>
<evidence type="ECO:0000256" key="5">
    <source>
        <dbReference type="ARBA" id="ARBA00022989"/>
    </source>
</evidence>
<dbReference type="AlphaFoldDB" id="A0A7V9W1J4"/>
<sequence>MSPQHGHPGSGAWQDFCAQQQRARVEQYRVWMVGSGVFLALFLTSAYLSHFSPGRIAEGVPKVHEYIVKILPELGVTTFRDDMAYWFYAFPDWVKLLGETLLMAYVATLLGTLGALVLGFVAARNVGPSRWLTALSRRLLEVARTVPDLVYALIFVFAFGLGPLAGILAIAVHSMGASGKLFSEAIENVDLKPLDGLKAAGGNWVQGMRFAVFPLVLPSLVSYTLWRFEINVRTATVMGIVGAGGIGQELITAIRMLYYEDVSALILLIVITVSLTDMVCERIRHGFIGKENLS</sequence>
<dbReference type="GO" id="GO:0005886">
    <property type="term" value="C:plasma membrane"/>
    <property type="evidence" value="ECO:0007669"/>
    <property type="project" value="UniProtKB-SubCell"/>
</dbReference>
<proteinExistence type="inferred from homology"/>
<dbReference type="InterPro" id="IPR000515">
    <property type="entry name" value="MetI-like"/>
</dbReference>
<evidence type="ECO:0000313" key="12">
    <source>
        <dbReference type="Proteomes" id="UP000814353"/>
    </source>
</evidence>
<dbReference type="GO" id="GO:0015416">
    <property type="term" value="F:ABC-type phosphonate transporter activity"/>
    <property type="evidence" value="ECO:0007669"/>
    <property type="project" value="InterPro"/>
</dbReference>
<comment type="caution">
    <text evidence="9">The sequence shown here is derived from an EMBL/GenBank/DDBJ whole genome shotgun (WGS) entry which is preliminary data.</text>
</comment>
<name>A0A7V9W1J4_9GAMM</name>
<keyword evidence="2 7" id="KW-0813">Transport</keyword>
<dbReference type="NCBIfam" id="TIGR01097">
    <property type="entry name" value="PhnE"/>
    <property type="match status" value="1"/>
</dbReference>
<dbReference type="SUPFAM" id="SSF161098">
    <property type="entry name" value="MetI-like"/>
    <property type="match status" value="1"/>
</dbReference>
<dbReference type="PROSITE" id="PS50928">
    <property type="entry name" value="ABC_TM1"/>
    <property type="match status" value="1"/>
</dbReference>
<dbReference type="PANTHER" id="PTHR30043">
    <property type="entry name" value="PHOSPHONATES TRANSPORT SYSTEM PERMEASE PROTEIN"/>
    <property type="match status" value="1"/>
</dbReference>
<comment type="subcellular location">
    <subcellularLocation>
        <location evidence="1 7">Cell membrane</location>
        <topology evidence="1 7">Multi-pass membrane protein</topology>
    </subcellularLocation>
</comment>
<protein>
    <submittedName>
        <fullName evidence="9">Phosphonate ABC transporter, permease protein PhnE</fullName>
    </submittedName>
</protein>
<accession>A0A7V9W1J4</accession>
<feature type="transmembrane region" description="Helical" evidence="7">
    <location>
        <begin position="207"/>
        <end position="226"/>
    </location>
</feature>
<dbReference type="EMBL" id="JABFUB010000010">
    <property type="protein sequence ID" value="MCG6662514.1"/>
    <property type="molecule type" value="Genomic_DNA"/>
</dbReference>
<evidence type="ECO:0000313" key="11">
    <source>
        <dbReference type="Proteomes" id="UP000518091"/>
    </source>
</evidence>
<dbReference type="RefSeq" id="WP_181514817.1">
    <property type="nucleotide sequence ID" value="NZ_JABFUB010000010.1"/>
</dbReference>
<dbReference type="InterPro" id="IPR005769">
    <property type="entry name" value="PhnE/PtxC"/>
</dbReference>
<keyword evidence="12" id="KW-1185">Reference proteome</keyword>
<feature type="transmembrane region" description="Helical" evidence="7">
    <location>
        <begin position="102"/>
        <end position="127"/>
    </location>
</feature>
<keyword evidence="3" id="KW-1003">Cell membrane</keyword>
<comment type="similarity">
    <text evidence="7">Belongs to the binding-protein-dependent transport system permease family.</text>
</comment>
<dbReference type="Proteomes" id="UP000518091">
    <property type="component" value="Unassembled WGS sequence"/>
</dbReference>
<gene>
    <name evidence="9" type="primary">phnE</name>
    <name evidence="9" type="ORF">H1D44_10525</name>
    <name evidence="10" type="ORF">HOP48_13270</name>
</gene>
<evidence type="ECO:0000256" key="2">
    <source>
        <dbReference type="ARBA" id="ARBA00022448"/>
    </source>
</evidence>
<evidence type="ECO:0000256" key="4">
    <source>
        <dbReference type="ARBA" id="ARBA00022692"/>
    </source>
</evidence>
<evidence type="ECO:0000256" key="7">
    <source>
        <dbReference type="RuleBase" id="RU363032"/>
    </source>
</evidence>
<dbReference type="Proteomes" id="UP000814353">
    <property type="component" value="Unassembled WGS sequence"/>
</dbReference>
<keyword evidence="4 7" id="KW-0812">Transmembrane</keyword>
<evidence type="ECO:0000256" key="1">
    <source>
        <dbReference type="ARBA" id="ARBA00004651"/>
    </source>
</evidence>
<evidence type="ECO:0000256" key="6">
    <source>
        <dbReference type="ARBA" id="ARBA00023136"/>
    </source>
</evidence>
<keyword evidence="6 7" id="KW-0472">Membrane</keyword>
<dbReference type="InterPro" id="IPR035906">
    <property type="entry name" value="MetI-like_sf"/>
</dbReference>
<keyword evidence="5 7" id="KW-1133">Transmembrane helix</keyword>
<dbReference type="Pfam" id="PF00528">
    <property type="entry name" value="BPD_transp_1"/>
    <property type="match status" value="1"/>
</dbReference>
<reference evidence="9 11" key="2">
    <citation type="submission" date="2020-07" db="EMBL/GenBank/DDBJ databases">
        <title>Identification of Halomonas strains.</title>
        <authorList>
            <person name="Xiao Z."/>
            <person name="Shen J."/>
        </authorList>
    </citation>
    <scope>NUCLEOTIDE SEQUENCE [LARGE SCALE GENOMIC DNA]</scope>
    <source>
        <strain evidence="9 11">DSM 17331</strain>
    </source>
</reference>
<reference evidence="10 12" key="1">
    <citation type="submission" date="2020-05" db="EMBL/GenBank/DDBJ databases">
        <title>Comparative genomic analysis of denitrifying bacteria from Halomonas genus.</title>
        <authorList>
            <person name="Wang L."/>
            <person name="Shao Z."/>
        </authorList>
    </citation>
    <scope>NUCLEOTIDE SEQUENCE [LARGE SCALE GENOMIC DNA]</scope>
    <source>
        <strain evidence="10 12">DSM 17331</strain>
    </source>
</reference>
<organism evidence="9 11">
    <name type="scientific">Billgrantia kenyensis</name>
    <dbReference type="NCBI Taxonomy" id="321266"/>
    <lineage>
        <taxon>Bacteria</taxon>
        <taxon>Pseudomonadati</taxon>
        <taxon>Pseudomonadota</taxon>
        <taxon>Gammaproteobacteria</taxon>
        <taxon>Oceanospirillales</taxon>
        <taxon>Halomonadaceae</taxon>
        <taxon>Billgrantia</taxon>
    </lineage>
</organism>
<evidence type="ECO:0000313" key="9">
    <source>
        <dbReference type="EMBL" id="MBA2779338.1"/>
    </source>
</evidence>
<evidence type="ECO:0000259" key="8">
    <source>
        <dbReference type="PROSITE" id="PS50928"/>
    </source>
</evidence>
<dbReference type="PANTHER" id="PTHR30043:SF1">
    <property type="entry name" value="ABC TRANSPORT SYSTEM PERMEASE PROTEIN P69"/>
    <property type="match status" value="1"/>
</dbReference>
<evidence type="ECO:0000313" key="10">
    <source>
        <dbReference type="EMBL" id="MCG6662514.1"/>
    </source>
</evidence>
<feature type="transmembrane region" description="Helical" evidence="7">
    <location>
        <begin position="30"/>
        <end position="48"/>
    </location>
</feature>
<feature type="transmembrane region" description="Helical" evidence="7">
    <location>
        <begin position="148"/>
        <end position="172"/>
    </location>
</feature>
<dbReference type="EMBL" id="JACEFT010000011">
    <property type="protein sequence ID" value="MBA2779338.1"/>
    <property type="molecule type" value="Genomic_DNA"/>
</dbReference>
<dbReference type="Gene3D" id="1.10.3720.10">
    <property type="entry name" value="MetI-like"/>
    <property type="match status" value="1"/>
</dbReference>
<feature type="domain" description="ABC transmembrane type-1" evidence="8">
    <location>
        <begin position="97"/>
        <end position="280"/>
    </location>
</feature>